<dbReference type="InterPro" id="IPR003819">
    <property type="entry name" value="TauD/TfdA-like"/>
</dbReference>
<gene>
    <name evidence="8" type="primary">tauD</name>
    <name evidence="8" type="ORF">GCM10011578_011120</name>
</gene>
<dbReference type="PANTHER" id="PTHR30468">
    <property type="entry name" value="ALPHA-KETOGLUTARATE-DEPENDENT SULFONATE DIOXYGENASE"/>
    <property type="match status" value="1"/>
</dbReference>
<evidence type="ECO:0000259" key="7">
    <source>
        <dbReference type="Pfam" id="PF02668"/>
    </source>
</evidence>
<accession>A0A917X8T3</accession>
<proteinExistence type="inferred from homology"/>
<dbReference type="InterPro" id="IPR042098">
    <property type="entry name" value="TauD-like_sf"/>
</dbReference>
<keyword evidence="3" id="KW-0479">Metal-binding</keyword>
<dbReference type="Gene3D" id="3.60.130.10">
    <property type="entry name" value="Clavaminate synthase-like"/>
    <property type="match status" value="1"/>
</dbReference>
<comment type="caution">
    <text evidence="8">The sequence shown here is derived from an EMBL/GenBank/DDBJ whole genome shotgun (WGS) entry which is preliminary data.</text>
</comment>
<organism evidence="8 9">
    <name type="scientific">Streptomyces fuscichromogenes</name>
    <dbReference type="NCBI Taxonomy" id="1324013"/>
    <lineage>
        <taxon>Bacteria</taxon>
        <taxon>Bacillati</taxon>
        <taxon>Actinomycetota</taxon>
        <taxon>Actinomycetes</taxon>
        <taxon>Kitasatosporales</taxon>
        <taxon>Streptomycetaceae</taxon>
        <taxon>Streptomyces</taxon>
    </lineage>
</organism>
<evidence type="ECO:0000256" key="1">
    <source>
        <dbReference type="ARBA" id="ARBA00001954"/>
    </source>
</evidence>
<name>A0A917X8T3_9ACTN</name>
<evidence type="ECO:0000313" key="8">
    <source>
        <dbReference type="EMBL" id="GGM92863.1"/>
    </source>
</evidence>
<dbReference type="EMBL" id="BMML01000002">
    <property type="protein sequence ID" value="GGM92863.1"/>
    <property type="molecule type" value="Genomic_DNA"/>
</dbReference>
<dbReference type="PANTHER" id="PTHR30468:SF5">
    <property type="entry name" value="ALPHA-KETOGLUTARATE-DEPENDENT SULFATE ESTER DIOXYGENASE"/>
    <property type="match status" value="1"/>
</dbReference>
<reference evidence="8" key="2">
    <citation type="submission" date="2020-09" db="EMBL/GenBank/DDBJ databases">
        <authorList>
            <person name="Sun Q."/>
            <person name="Zhou Y."/>
        </authorList>
    </citation>
    <scope>NUCLEOTIDE SEQUENCE</scope>
    <source>
        <strain evidence="8">CGMCC 4.7110</strain>
    </source>
</reference>
<evidence type="ECO:0000256" key="4">
    <source>
        <dbReference type="ARBA" id="ARBA00022964"/>
    </source>
</evidence>
<sequence>MSIEIRKVTAHIGAQVLGVDISEPLDAEQVAAIREALNVHKALVFDDVRLDDAGQEAFARHFGDLTTAHPTVPAVDGAPNVLPVDSERGRANHWHTDVTFVLNPPQASTLRSLTVPPYGGETLIASSAAAYRDLPEPLRALADTLWAEHTNDYDYAVPDEEIDEEKAAQRAQFTSIRFRTVHPVVRVHPLTGERGLFVGGFAQRIAGLSKDESRKVLDLLQAYVTRPENILRHRWSPNQLVLFDNRITQHYAVDNYDGAPRRLNRVTVAGDVPVGIEGKESYSIEGDASHYTSVAE</sequence>
<comment type="similarity">
    <text evidence="2">Belongs to the TfdA dioxygenase family.</text>
</comment>
<dbReference type="SUPFAM" id="SSF51197">
    <property type="entry name" value="Clavaminate synthase-like"/>
    <property type="match status" value="1"/>
</dbReference>
<dbReference type="Pfam" id="PF02668">
    <property type="entry name" value="TauD"/>
    <property type="match status" value="1"/>
</dbReference>
<dbReference type="GO" id="GO:0005737">
    <property type="term" value="C:cytoplasm"/>
    <property type="evidence" value="ECO:0007669"/>
    <property type="project" value="TreeGrafter"/>
</dbReference>
<keyword evidence="9" id="KW-1185">Reference proteome</keyword>
<keyword evidence="6" id="KW-0408">Iron</keyword>
<keyword evidence="4 8" id="KW-0223">Dioxygenase</keyword>
<dbReference type="GO" id="GO:0046872">
    <property type="term" value="F:metal ion binding"/>
    <property type="evidence" value="ECO:0007669"/>
    <property type="project" value="UniProtKB-KW"/>
</dbReference>
<protein>
    <submittedName>
        <fullName evidence="8">Taurine dioxygenase</fullName>
    </submittedName>
</protein>
<evidence type="ECO:0000256" key="2">
    <source>
        <dbReference type="ARBA" id="ARBA00005896"/>
    </source>
</evidence>
<evidence type="ECO:0000256" key="5">
    <source>
        <dbReference type="ARBA" id="ARBA00023002"/>
    </source>
</evidence>
<feature type="domain" description="TauD/TfdA-like" evidence="7">
    <location>
        <begin position="4"/>
        <end position="267"/>
    </location>
</feature>
<dbReference type="RefSeq" id="WP_189261424.1">
    <property type="nucleotide sequence ID" value="NZ_BMML01000002.1"/>
</dbReference>
<reference evidence="8" key="1">
    <citation type="journal article" date="2014" name="Int. J. Syst. Evol. Microbiol.">
        <title>Complete genome sequence of Corynebacterium casei LMG S-19264T (=DSM 44701T), isolated from a smear-ripened cheese.</title>
        <authorList>
            <consortium name="US DOE Joint Genome Institute (JGI-PGF)"/>
            <person name="Walter F."/>
            <person name="Albersmeier A."/>
            <person name="Kalinowski J."/>
            <person name="Ruckert C."/>
        </authorList>
    </citation>
    <scope>NUCLEOTIDE SEQUENCE</scope>
    <source>
        <strain evidence="8">CGMCC 4.7110</strain>
    </source>
</reference>
<keyword evidence="5" id="KW-0560">Oxidoreductase</keyword>
<evidence type="ECO:0000256" key="6">
    <source>
        <dbReference type="ARBA" id="ARBA00023004"/>
    </source>
</evidence>
<dbReference type="InterPro" id="IPR051323">
    <property type="entry name" value="AtsK-like"/>
</dbReference>
<dbReference type="AlphaFoldDB" id="A0A917X8T3"/>
<dbReference type="GO" id="GO:0016706">
    <property type="term" value="F:2-oxoglutarate-dependent dioxygenase activity"/>
    <property type="evidence" value="ECO:0007669"/>
    <property type="project" value="TreeGrafter"/>
</dbReference>
<evidence type="ECO:0000256" key="3">
    <source>
        <dbReference type="ARBA" id="ARBA00022723"/>
    </source>
</evidence>
<dbReference type="Proteomes" id="UP000653411">
    <property type="component" value="Unassembled WGS sequence"/>
</dbReference>
<comment type="cofactor">
    <cofactor evidence="1">
        <name>Fe(2+)</name>
        <dbReference type="ChEBI" id="CHEBI:29033"/>
    </cofactor>
</comment>
<evidence type="ECO:0000313" key="9">
    <source>
        <dbReference type="Proteomes" id="UP000653411"/>
    </source>
</evidence>